<keyword evidence="9 15" id="KW-0418">Kinase</keyword>
<evidence type="ECO:0000256" key="2">
    <source>
        <dbReference type="ARBA" id="ARBA00004713"/>
    </source>
</evidence>
<dbReference type="GO" id="GO:0016301">
    <property type="term" value="F:kinase activity"/>
    <property type="evidence" value="ECO:0007669"/>
    <property type="project" value="UniProtKB-KW"/>
</dbReference>
<evidence type="ECO:0000313" key="18">
    <source>
        <dbReference type="Proteomes" id="UP001156682"/>
    </source>
</evidence>
<gene>
    <name evidence="15 17" type="primary">kdkA</name>
    <name evidence="17" type="ORF">GCM10007878_22960</name>
</gene>
<evidence type="ECO:0000256" key="10">
    <source>
        <dbReference type="ARBA" id="ARBA00022840"/>
    </source>
</evidence>
<accession>A0ABQ6A0H1</accession>
<keyword evidence="10 15" id="KW-0067">ATP-binding</keyword>
<dbReference type="InterPro" id="IPR000719">
    <property type="entry name" value="Prot_kinase_dom"/>
</dbReference>
<feature type="active site" evidence="15">
    <location>
        <position position="171"/>
    </location>
</feature>
<dbReference type="SUPFAM" id="SSF56112">
    <property type="entry name" value="Protein kinase-like (PK-like)"/>
    <property type="match status" value="1"/>
</dbReference>
<keyword evidence="7 15" id="KW-0808">Transferase</keyword>
<evidence type="ECO:0000256" key="4">
    <source>
        <dbReference type="ARBA" id="ARBA00011988"/>
    </source>
</evidence>
<name>A0ABQ6A0H1_9GAMM</name>
<dbReference type="Proteomes" id="UP001156682">
    <property type="component" value="Unassembled WGS sequence"/>
</dbReference>
<comment type="catalytic activity">
    <reaction evidence="14 15">
        <text>an alpha-Kdo-(2-&gt;6)-lipid IVA + ATP = a 4-O-phospho-alpha-Kdo-(2-&gt;6)-lipid IVA + ADP + H(+)</text>
        <dbReference type="Rhea" id="RHEA:74271"/>
        <dbReference type="ChEBI" id="CHEBI:15378"/>
        <dbReference type="ChEBI" id="CHEBI:30616"/>
        <dbReference type="ChEBI" id="CHEBI:176428"/>
        <dbReference type="ChEBI" id="CHEBI:193140"/>
        <dbReference type="ChEBI" id="CHEBI:456216"/>
        <dbReference type="EC" id="2.7.1.166"/>
    </reaction>
</comment>
<sequence length="236" mass="26669">MSNFQLLEDQGLIILYDQVQIPQISADWFSLNYWEANQAVLGGAPGRGTSLFIETPAGEAVWRHYHRGGIPGRFIKDSYFWQGLEKTRAWQEFKLTARLLTKGLPVPLPLAASIKRQGLFYSADLITLRIPNALPLMDFLTTNNQPELNLLLEKVGQTMAEFHAAGLNHVDLNPRNILVDSKLSKVWLIDFDRCQLTKPNTKLAASNIKRLTRAFNKINPSQVNVWLKSFMAGYAS</sequence>
<feature type="domain" description="Protein kinase" evidence="16">
    <location>
        <begin position="34"/>
        <end position="236"/>
    </location>
</feature>
<dbReference type="InterPro" id="IPR022826">
    <property type="entry name" value="KDO_kinase"/>
</dbReference>
<reference evidence="18" key="1">
    <citation type="journal article" date="2019" name="Int. J. Syst. Evol. Microbiol.">
        <title>The Global Catalogue of Microorganisms (GCM) 10K type strain sequencing project: providing services to taxonomists for standard genome sequencing and annotation.</title>
        <authorList>
            <consortium name="The Broad Institute Genomics Platform"/>
            <consortium name="The Broad Institute Genome Sequencing Center for Infectious Disease"/>
            <person name="Wu L."/>
            <person name="Ma J."/>
        </authorList>
    </citation>
    <scope>NUCLEOTIDE SEQUENCE [LARGE SCALE GENOMIC DNA]</scope>
    <source>
        <strain evidence="18">NBRC 100033</strain>
    </source>
</reference>
<dbReference type="Gene3D" id="1.10.510.10">
    <property type="entry name" value="Transferase(Phosphotransferase) domain 1"/>
    <property type="match status" value="1"/>
</dbReference>
<keyword evidence="5 15" id="KW-1003">Cell membrane</keyword>
<evidence type="ECO:0000256" key="5">
    <source>
        <dbReference type="ARBA" id="ARBA00022475"/>
    </source>
</evidence>
<evidence type="ECO:0000256" key="8">
    <source>
        <dbReference type="ARBA" id="ARBA00022741"/>
    </source>
</evidence>
<comment type="similarity">
    <text evidence="3 15">Belongs to the protein kinase superfamily. KdkA/RfaP family.</text>
</comment>
<comment type="subcellular location">
    <subcellularLocation>
        <location evidence="1 15">Cell inner membrane</location>
        <topology evidence="1 15">Peripheral membrane protein</topology>
        <orientation evidence="1 15">Cytoplasmic side</orientation>
    </subcellularLocation>
</comment>
<evidence type="ECO:0000256" key="9">
    <source>
        <dbReference type="ARBA" id="ARBA00022777"/>
    </source>
</evidence>
<evidence type="ECO:0000313" key="17">
    <source>
        <dbReference type="EMBL" id="GLR64858.1"/>
    </source>
</evidence>
<evidence type="ECO:0000259" key="16">
    <source>
        <dbReference type="PROSITE" id="PS50011"/>
    </source>
</evidence>
<dbReference type="RefSeq" id="WP_036239384.1">
    <property type="nucleotide sequence ID" value="NZ_BSOR01000039.1"/>
</dbReference>
<comment type="caution">
    <text evidence="17">The sequence shown here is derived from an EMBL/GenBank/DDBJ whole genome shotgun (WGS) entry which is preliminary data.</text>
</comment>
<organism evidence="17 18">
    <name type="scientific">Marinospirillum insulare</name>
    <dbReference type="NCBI Taxonomy" id="217169"/>
    <lineage>
        <taxon>Bacteria</taxon>
        <taxon>Pseudomonadati</taxon>
        <taxon>Pseudomonadota</taxon>
        <taxon>Gammaproteobacteria</taxon>
        <taxon>Oceanospirillales</taxon>
        <taxon>Oceanospirillaceae</taxon>
        <taxon>Marinospirillum</taxon>
    </lineage>
</organism>
<dbReference type="EC" id="2.7.1.166" evidence="4 15"/>
<evidence type="ECO:0000256" key="11">
    <source>
        <dbReference type="ARBA" id="ARBA00022985"/>
    </source>
</evidence>
<keyword evidence="18" id="KW-1185">Reference proteome</keyword>
<dbReference type="Pfam" id="PF06293">
    <property type="entry name" value="Kdo"/>
    <property type="match status" value="1"/>
</dbReference>
<evidence type="ECO:0000256" key="12">
    <source>
        <dbReference type="ARBA" id="ARBA00023136"/>
    </source>
</evidence>
<comment type="pathway">
    <text evidence="2 15">Bacterial outer membrane biogenesis; LPS core biosynthesis.</text>
</comment>
<evidence type="ECO:0000256" key="3">
    <source>
        <dbReference type="ARBA" id="ARBA00010327"/>
    </source>
</evidence>
<keyword evidence="11 15" id="KW-0448">Lipopolysaccharide biosynthesis</keyword>
<dbReference type="EMBL" id="BSOR01000039">
    <property type="protein sequence ID" value="GLR64858.1"/>
    <property type="molecule type" value="Genomic_DNA"/>
</dbReference>
<keyword evidence="6 15" id="KW-0997">Cell inner membrane</keyword>
<proteinExistence type="inferred from homology"/>
<evidence type="ECO:0000256" key="6">
    <source>
        <dbReference type="ARBA" id="ARBA00022519"/>
    </source>
</evidence>
<keyword evidence="8 15" id="KW-0547">Nucleotide-binding</keyword>
<dbReference type="PROSITE" id="PS50011">
    <property type="entry name" value="PROTEIN_KINASE_DOM"/>
    <property type="match status" value="1"/>
</dbReference>
<dbReference type="InterPro" id="IPR011009">
    <property type="entry name" value="Kinase-like_dom_sf"/>
</dbReference>
<evidence type="ECO:0000256" key="13">
    <source>
        <dbReference type="ARBA" id="ARBA00029511"/>
    </source>
</evidence>
<comment type="function">
    <text evidence="15">Catalyzes the ATP-dependent phosphorylation of the 3-deoxy-D-manno-octulosonic acid (Kdo) residue in Kdo-lipid IV(A) at the 4-OH position.</text>
</comment>
<protein>
    <recommendedName>
        <fullName evidence="13 15">3-deoxy-D-manno-octulosonic acid kinase</fullName>
        <shortName evidence="15">Kdo kinase</shortName>
        <ecNumber evidence="4 15">2.7.1.166</ecNumber>
    </recommendedName>
</protein>
<dbReference type="HAMAP" id="MF_00521">
    <property type="entry name" value="KDO_kinase"/>
    <property type="match status" value="1"/>
</dbReference>
<evidence type="ECO:0000256" key="15">
    <source>
        <dbReference type="HAMAP-Rule" id="MF_00521"/>
    </source>
</evidence>
<evidence type="ECO:0000256" key="14">
    <source>
        <dbReference type="ARBA" id="ARBA00034417"/>
    </source>
</evidence>
<evidence type="ECO:0000256" key="1">
    <source>
        <dbReference type="ARBA" id="ARBA00004515"/>
    </source>
</evidence>
<keyword evidence="12 15" id="KW-0472">Membrane</keyword>
<dbReference type="NCBIfam" id="NF002475">
    <property type="entry name" value="PRK01723.1"/>
    <property type="match status" value="1"/>
</dbReference>
<evidence type="ECO:0000256" key="7">
    <source>
        <dbReference type="ARBA" id="ARBA00022679"/>
    </source>
</evidence>